<feature type="compositionally biased region" description="Basic and acidic residues" evidence="1">
    <location>
        <begin position="624"/>
        <end position="636"/>
    </location>
</feature>
<dbReference type="EMBL" id="BMVB01000036">
    <property type="protein sequence ID" value="GHC72390.1"/>
    <property type="molecule type" value="Genomic_DNA"/>
</dbReference>
<feature type="compositionally biased region" description="Basic and acidic residues" evidence="1">
    <location>
        <begin position="555"/>
        <end position="564"/>
    </location>
</feature>
<protein>
    <submittedName>
        <fullName evidence="2">Uncharacterized protein</fullName>
    </submittedName>
</protein>
<feature type="compositionally biased region" description="Basic and acidic residues" evidence="1">
    <location>
        <begin position="600"/>
        <end position="615"/>
    </location>
</feature>
<feature type="compositionally biased region" description="Low complexity" evidence="1">
    <location>
        <begin position="473"/>
        <end position="496"/>
    </location>
</feature>
<organism evidence="2 3">
    <name type="scientific">Streptomyces cinnamoneus</name>
    <name type="common">Streptoverticillium cinnamoneum</name>
    <dbReference type="NCBI Taxonomy" id="53446"/>
    <lineage>
        <taxon>Bacteria</taxon>
        <taxon>Bacillati</taxon>
        <taxon>Actinomycetota</taxon>
        <taxon>Actinomycetes</taxon>
        <taxon>Kitasatosporales</taxon>
        <taxon>Streptomycetaceae</taxon>
        <taxon>Streptomyces</taxon>
        <taxon>Streptomyces cinnamoneus group</taxon>
    </lineage>
</organism>
<reference evidence="2" key="2">
    <citation type="submission" date="2020-09" db="EMBL/GenBank/DDBJ databases">
        <authorList>
            <person name="Sun Q."/>
            <person name="Ohkuma M."/>
        </authorList>
    </citation>
    <scope>NUCLEOTIDE SEQUENCE</scope>
    <source>
        <strain evidence="2">JCM 4633</strain>
    </source>
</reference>
<evidence type="ECO:0000256" key="1">
    <source>
        <dbReference type="SAM" id="MobiDB-lite"/>
    </source>
</evidence>
<name>A0A918U1S1_STRCJ</name>
<accession>A0A918U1S1</accession>
<feature type="region of interest" description="Disordered" evidence="1">
    <location>
        <begin position="407"/>
        <end position="460"/>
    </location>
</feature>
<proteinExistence type="predicted"/>
<feature type="region of interest" description="Disordered" evidence="1">
    <location>
        <begin position="473"/>
        <end position="664"/>
    </location>
</feature>
<gene>
    <name evidence="2" type="ORF">GCM10010507_59410</name>
</gene>
<feature type="compositionally biased region" description="Gly residues" evidence="1">
    <location>
        <begin position="497"/>
        <end position="507"/>
    </location>
</feature>
<dbReference type="Proteomes" id="UP000646244">
    <property type="component" value="Unassembled WGS sequence"/>
</dbReference>
<reference evidence="2" key="1">
    <citation type="journal article" date="2014" name="Int. J. Syst. Evol. Microbiol.">
        <title>Complete genome sequence of Corynebacterium casei LMG S-19264T (=DSM 44701T), isolated from a smear-ripened cheese.</title>
        <authorList>
            <consortium name="US DOE Joint Genome Institute (JGI-PGF)"/>
            <person name="Walter F."/>
            <person name="Albersmeier A."/>
            <person name="Kalinowski J."/>
            <person name="Ruckert C."/>
        </authorList>
    </citation>
    <scope>NUCLEOTIDE SEQUENCE</scope>
    <source>
        <strain evidence="2">JCM 4633</strain>
    </source>
</reference>
<sequence>MKSSPIDPILIPHFTGDVGALERDVAALAKDASNVRTTGANTHTTFQGLSSWYVAPEVKQLLDSTLPVRDKADHFADGLETVKSALATYASAIRPIVKELDGLREQAVAFRAEIGDSDRWLKDQSKVDRNAHLIRAVAVAQEKFHDAERDAFNKITGVFDKSLRLTVDDGTHKKGMYGYKPSDVEKATKTPWGVVEDREYDGLAAAWHWTSDTVTNVAKGFFVDGVGNAAKGLYHLVNFTDGKTFKETWNGLGTTVHGLGLYATKPFDMVFDQTMLRDKDGPDEIRAKKAAREFGKSFIAYDEWKTNPTRAGGTVAFNALTLAAGPLLKAGAAGKAGQAGAAGEAAGTAAAAARAAKAATALGTVGRYVDPVTYVQKATGLSVEATKLAIPKIGDIAAEVRQSLGRIGTHNPSSVELPTLDGKPQYLHPDGTIRDNTGIKHPGAEAPKEPSKHDLATPREATTTADKRVLAHSGATSHAAHGSSGHPASPASHSSAGGSGHNQGSGPVGHAAHQAGHGSAAPSSHQSHGSGGDPTSAHQHGHGTNASHGHAQPPHGHDPQHTSGDETASDQKGSGSGSDDGTGKNDSDGANSNSTTLDPEYVKERIKKLDDRQGGEGHAPGRHHVPDDATLKRRLGDPQLNADGTPKLLGPASDNVGHVKSQNNIDPLTGTTVDGVTGNPHRVGAYSTRFNNAEDMVRADEYFRNYIDTHGAPPDGPVPISDILGPEGHQRLTGFYRNPGKLDEFLPADFENGTITAVYRGDFSNGSYHLYTMYPNPALGRHP</sequence>
<dbReference type="RefSeq" id="WP_190113041.1">
    <property type="nucleotide sequence ID" value="NZ_BMVB01000036.1"/>
</dbReference>
<evidence type="ECO:0000313" key="2">
    <source>
        <dbReference type="EMBL" id="GHC72390.1"/>
    </source>
</evidence>
<feature type="compositionally biased region" description="Low complexity" evidence="1">
    <location>
        <begin position="508"/>
        <end position="528"/>
    </location>
</feature>
<dbReference type="AlphaFoldDB" id="A0A918U1S1"/>
<feature type="compositionally biased region" description="Basic and acidic residues" evidence="1">
    <location>
        <begin position="442"/>
        <end position="457"/>
    </location>
</feature>
<feature type="compositionally biased region" description="Polar residues" evidence="1">
    <location>
        <begin position="536"/>
        <end position="547"/>
    </location>
</feature>
<evidence type="ECO:0000313" key="3">
    <source>
        <dbReference type="Proteomes" id="UP000646244"/>
    </source>
</evidence>
<comment type="caution">
    <text evidence="2">The sequence shown here is derived from an EMBL/GenBank/DDBJ whole genome shotgun (WGS) entry which is preliminary data.</text>
</comment>